<keyword evidence="1" id="KW-0472">Membrane</keyword>
<protein>
    <submittedName>
        <fullName evidence="2">Uncharacterized protein</fullName>
    </submittedName>
</protein>
<name>A0A9D9HR37_9SPIR</name>
<sequence length="211" mass="24212">MWLSILFLAPLFYALYQTKFKGPDGSASRTAFVLGLGSYIVSMLVIYIMSSFFSDETSGKAAFFIFYLFRDFIVPLAFPLVFYTVLLSFEDIYKIRYASSFLFGVITFHLVVTGLVDPYPFTLWTGLFRPVLYTGFVFISGFYLKKLIENIDVSVKNIVLYTLGMLGVCLCFEAGHFLWYYAWPVWVYIIPFVPVFGLGVFTLYIETREAA</sequence>
<comment type="caution">
    <text evidence="2">The sequence shown here is derived from an EMBL/GenBank/DDBJ whole genome shotgun (WGS) entry which is preliminary data.</text>
</comment>
<gene>
    <name evidence="2" type="ORF">IAA81_09425</name>
</gene>
<evidence type="ECO:0000256" key="1">
    <source>
        <dbReference type="SAM" id="Phobius"/>
    </source>
</evidence>
<dbReference type="Proteomes" id="UP000823638">
    <property type="component" value="Unassembled WGS sequence"/>
</dbReference>
<evidence type="ECO:0000313" key="3">
    <source>
        <dbReference type="Proteomes" id="UP000823638"/>
    </source>
</evidence>
<feature type="transmembrane region" description="Helical" evidence="1">
    <location>
        <begin position="101"/>
        <end position="121"/>
    </location>
</feature>
<keyword evidence="1" id="KW-1133">Transmembrane helix</keyword>
<feature type="transmembrane region" description="Helical" evidence="1">
    <location>
        <begin position="158"/>
        <end position="179"/>
    </location>
</feature>
<organism evidence="2 3">
    <name type="scientific">Candidatus Gallitreponema excrementavium</name>
    <dbReference type="NCBI Taxonomy" id="2840840"/>
    <lineage>
        <taxon>Bacteria</taxon>
        <taxon>Pseudomonadati</taxon>
        <taxon>Spirochaetota</taxon>
        <taxon>Spirochaetia</taxon>
        <taxon>Spirochaetales</taxon>
        <taxon>Candidatus Gallitreponema</taxon>
    </lineage>
</organism>
<evidence type="ECO:0000313" key="2">
    <source>
        <dbReference type="EMBL" id="MBO8458427.1"/>
    </source>
</evidence>
<proteinExistence type="predicted"/>
<reference evidence="2" key="2">
    <citation type="journal article" date="2021" name="PeerJ">
        <title>Extensive microbial diversity within the chicken gut microbiome revealed by metagenomics and culture.</title>
        <authorList>
            <person name="Gilroy R."/>
            <person name="Ravi A."/>
            <person name="Getino M."/>
            <person name="Pursley I."/>
            <person name="Horton D.L."/>
            <person name="Alikhan N.F."/>
            <person name="Baker D."/>
            <person name="Gharbi K."/>
            <person name="Hall N."/>
            <person name="Watson M."/>
            <person name="Adriaenssens E.M."/>
            <person name="Foster-Nyarko E."/>
            <person name="Jarju S."/>
            <person name="Secka A."/>
            <person name="Antonio M."/>
            <person name="Oren A."/>
            <person name="Chaudhuri R.R."/>
            <person name="La Ragione R."/>
            <person name="Hildebrand F."/>
            <person name="Pallen M.J."/>
        </authorList>
    </citation>
    <scope>NUCLEOTIDE SEQUENCE</scope>
    <source>
        <strain evidence="2">10532</strain>
    </source>
</reference>
<feature type="transmembrane region" description="Helical" evidence="1">
    <location>
        <begin position="61"/>
        <end position="89"/>
    </location>
</feature>
<feature type="transmembrane region" description="Helical" evidence="1">
    <location>
        <begin position="185"/>
        <end position="205"/>
    </location>
</feature>
<dbReference type="AlphaFoldDB" id="A0A9D9HR37"/>
<feature type="transmembrane region" description="Helical" evidence="1">
    <location>
        <begin position="31"/>
        <end position="49"/>
    </location>
</feature>
<reference evidence="2" key="1">
    <citation type="submission" date="2020-10" db="EMBL/GenBank/DDBJ databases">
        <authorList>
            <person name="Gilroy R."/>
        </authorList>
    </citation>
    <scope>NUCLEOTIDE SEQUENCE</scope>
    <source>
        <strain evidence="2">10532</strain>
    </source>
</reference>
<feature type="transmembrane region" description="Helical" evidence="1">
    <location>
        <begin position="127"/>
        <end position="146"/>
    </location>
</feature>
<accession>A0A9D9HR37</accession>
<dbReference type="EMBL" id="JADIMM010000109">
    <property type="protein sequence ID" value="MBO8458427.1"/>
    <property type="molecule type" value="Genomic_DNA"/>
</dbReference>
<keyword evidence="1" id="KW-0812">Transmembrane</keyword>